<dbReference type="EMBL" id="UOEF01000405">
    <property type="protein sequence ID" value="VAW04484.1"/>
    <property type="molecule type" value="Genomic_DNA"/>
</dbReference>
<feature type="compositionally biased region" description="Polar residues" evidence="1">
    <location>
        <begin position="224"/>
        <end position="247"/>
    </location>
</feature>
<dbReference type="AlphaFoldDB" id="A0A3B0T6K9"/>
<feature type="region of interest" description="Disordered" evidence="1">
    <location>
        <begin position="1"/>
        <end position="156"/>
    </location>
</feature>
<feature type="region of interest" description="Disordered" evidence="1">
    <location>
        <begin position="207"/>
        <end position="247"/>
    </location>
</feature>
<name>A0A3B0T6K9_9ZZZZ</name>
<feature type="compositionally biased region" description="Low complexity" evidence="1">
    <location>
        <begin position="35"/>
        <end position="49"/>
    </location>
</feature>
<evidence type="ECO:0000256" key="1">
    <source>
        <dbReference type="SAM" id="MobiDB-lite"/>
    </source>
</evidence>
<feature type="compositionally biased region" description="Polar residues" evidence="1">
    <location>
        <begin position="129"/>
        <end position="138"/>
    </location>
</feature>
<gene>
    <name evidence="2" type="ORF">MNBD_ALPHA04-7</name>
</gene>
<feature type="compositionally biased region" description="Basic and acidic residues" evidence="1">
    <location>
        <begin position="112"/>
        <end position="121"/>
    </location>
</feature>
<protein>
    <submittedName>
        <fullName evidence="2">Uncharacterized protein</fullName>
    </submittedName>
</protein>
<organism evidence="2">
    <name type="scientific">hydrothermal vent metagenome</name>
    <dbReference type="NCBI Taxonomy" id="652676"/>
    <lineage>
        <taxon>unclassified sequences</taxon>
        <taxon>metagenomes</taxon>
        <taxon>ecological metagenomes</taxon>
    </lineage>
</organism>
<proteinExistence type="predicted"/>
<reference evidence="2" key="1">
    <citation type="submission" date="2018-06" db="EMBL/GenBank/DDBJ databases">
        <authorList>
            <person name="Zhirakovskaya E."/>
        </authorList>
    </citation>
    <scope>NUCLEOTIDE SEQUENCE</scope>
</reference>
<sequence>MLLAAQPLCAQNGQPEPATTDIPDVPPSVNDYRLPPGTNTPAPANPAEGPVDEGSSAPVANTPVRPNEVPENLPVRLPAAGPGQAERADSPALSAPRSAPTAPRIEVPNAIFRERDNRAEEVDSIELPATQQPETKSQPEGLDIRPVPPGAAQEASGPWIKPLIGLAVLILLTGLGLFIWRRTRSGTALEVGKSNFVEVAVEPKPKHEIDSSRAKKVRKPPANGNITGKTVPTLLSRSNGSGTNPASRRSDGFIRIIFTAENVSTTLFNAVLGYQVALTNNSDTPLSDIKLQAVMAQAGSESVIDPPILPDEVLHHVQGILPGKTTILTGELRLPFNAIIPIQVNAQALLIPLAHFGIKYATEDGTVKHQSASYIIGREHQPRRAKMAPFRLDIGPHRFGSAGQRLL</sequence>
<accession>A0A3B0T6K9</accession>
<evidence type="ECO:0000313" key="2">
    <source>
        <dbReference type="EMBL" id="VAW04484.1"/>
    </source>
</evidence>